<dbReference type="KEGG" id="vg:2979027"/>
<organism evidence="1 2">
    <name type="scientific">lymphocystis disease virus-China</name>
    <dbReference type="NCBI Taxonomy" id="256729"/>
    <lineage>
        <taxon>Viruses</taxon>
        <taxon>Varidnaviria</taxon>
        <taxon>Bamfordvirae</taxon>
        <taxon>Nucleocytoviricota</taxon>
        <taxon>Megaviricetes</taxon>
        <taxon>Pimascovirales</taxon>
        <taxon>Pimascovirales incertae sedis</taxon>
        <taxon>Iridoviridae</taxon>
        <taxon>Alphairidovirinae</taxon>
        <taxon>Lymphocystivirus</taxon>
        <taxon>Lymphocystivirus paralichthys1</taxon>
        <taxon>Lymphocystis disease virus 2</taxon>
    </lineage>
</organism>
<keyword evidence="2" id="KW-1185">Reference proteome</keyword>
<evidence type="ECO:0000313" key="2">
    <source>
        <dbReference type="Proteomes" id="UP000106699"/>
    </source>
</evidence>
<evidence type="ECO:0000313" key="1">
    <source>
        <dbReference type="EMBL" id="AAU11065.1"/>
    </source>
</evidence>
<protein>
    <submittedName>
        <fullName evidence="1">Uncharacterized protein</fullName>
    </submittedName>
</protein>
<dbReference type="EMBL" id="AY380826">
    <property type="protein sequence ID" value="AAU11065.1"/>
    <property type="molecule type" value="Genomic_DNA"/>
</dbReference>
<proteinExistence type="predicted"/>
<dbReference type="Proteomes" id="UP000106699">
    <property type="component" value="Segment"/>
</dbReference>
<dbReference type="RefSeq" id="YP_073726.1">
    <property type="nucleotide sequence ID" value="NC_005902.1"/>
</dbReference>
<accession>Q677P2</accession>
<sequence length="40" mass="4438">MNNCIYNSGVNPLILNASPTTHSELTFLTLKTASMTRVKR</sequence>
<dbReference type="GeneID" id="2979027"/>
<name>Q677P2_9VIRU</name>
<reference evidence="1 2" key="1">
    <citation type="journal article" date="2004" name="J. Virol.">
        <title>Complete genome sequence of lymphocystis disease virus isolated from China.</title>
        <authorList>
            <person name="Zhang Q.Y."/>
            <person name="Xiao F."/>
            <person name="Xie J."/>
            <person name="Li Z.Q."/>
            <person name="Gui J.F."/>
        </authorList>
    </citation>
    <scope>NUCLEOTIDE SEQUENCE [LARGE SCALE GENOMIC DNA]</scope>
</reference>